<sequence length="87" mass="10043">MPSTTVVPEIKSHVIKESINDQNLLPNELFEGEIARANEFGEGRWEIRRQGSEWALLALKSYVPGDLVLTSKKEFYIMNRKLNEPRI</sequence>
<dbReference type="EMBL" id="FN654713">
    <property type="protein sequence ID" value="CBY36032.1"/>
    <property type="molecule type" value="Genomic_DNA"/>
</dbReference>
<protein>
    <submittedName>
        <fullName evidence="1">Uncharacterized protein</fullName>
    </submittedName>
</protein>
<reference evidence="1" key="1">
    <citation type="journal article" date="2010" name="Science">
        <title>Plasticity of animal genome architecture unmasked by rapid evolution of a pelagic tunicate.</title>
        <authorList>
            <person name="Denoeud F."/>
            <person name="Henriet S."/>
            <person name="Mungpakdee S."/>
            <person name="Aury J.M."/>
            <person name="Da Silva C."/>
            <person name="Brinkmann H."/>
            <person name="Mikhaleva J."/>
            <person name="Olsen L.C."/>
            <person name="Jubin C."/>
            <person name="Canestro C."/>
            <person name="Bouquet J.M."/>
            <person name="Danks G."/>
            <person name="Poulain J."/>
            <person name="Campsteijn C."/>
            <person name="Adamski M."/>
            <person name="Cross I."/>
            <person name="Yadetie F."/>
            <person name="Muffato M."/>
            <person name="Louis A."/>
            <person name="Butcher S."/>
            <person name="Tsagkogeorga G."/>
            <person name="Konrad A."/>
            <person name="Singh S."/>
            <person name="Jensen M.F."/>
            <person name="Cong E.H."/>
            <person name="Eikeseth-Otteraa H."/>
            <person name="Noel B."/>
            <person name="Anthouard V."/>
            <person name="Porcel B.M."/>
            <person name="Kachouri-Lafond R."/>
            <person name="Nishino A."/>
            <person name="Ugolini M."/>
            <person name="Chourrout P."/>
            <person name="Nishida H."/>
            <person name="Aasland R."/>
            <person name="Huzurbazar S."/>
            <person name="Westhof E."/>
            <person name="Delsuc F."/>
            <person name="Lehrach H."/>
            <person name="Reinhardt R."/>
            <person name="Weissenbach J."/>
            <person name="Roy S.W."/>
            <person name="Artiguenave F."/>
            <person name="Postlethwait J.H."/>
            <person name="Manak J.R."/>
            <person name="Thompson E.M."/>
            <person name="Jaillon O."/>
            <person name="Du Pasquier L."/>
            <person name="Boudinot P."/>
            <person name="Liberles D.A."/>
            <person name="Volff J.N."/>
            <person name="Philippe H."/>
            <person name="Lenhard B."/>
            <person name="Roest Crollius H."/>
            <person name="Wincker P."/>
            <person name="Chourrout D."/>
        </authorList>
    </citation>
    <scope>NUCLEOTIDE SEQUENCE [LARGE SCALE GENOMIC DNA]</scope>
</reference>
<dbReference type="AlphaFoldDB" id="E4YKM1"/>
<gene>
    <name evidence="1" type="ORF">GSOID_T00028509001</name>
</gene>
<evidence type="ECO:0000313" key="1">
    <source>
        <dbReference type="EMBL" id="CBY36032.1"/>
    </source>
</evidence>
<organism evidence="1">
    <name type="scientific">Oikopleura dioica</name>
    <name type="common">Tunicate</name>
    <dbReference type="NCBI Taxonomy" id="34765"/>
    <lineage>
        <taxon>Eukaryota</taxon>
        <taxon>Metazoa</taxon>
        <taxon>Chordata</taxon>
        <taxon>Tunicata</taxon>
        <taxon>Appendicularia</taxon>
        <taxon>Copelata</taxon>
        <taxon>Oikopleuridae</taxon>
        <taxon>Oikopleura</taxon>
    </lineage>
</organism>
<accession>E4YKM1</accession>
<dbReference type="Proteomes" id="UP000011014">
    <property type="component" value="Unassembled WGS sequence"/>
</dbReference>
<name>E4YKM1_OIKDI</name>
<proteinExistence type="predicted"/>